<dbReference type="Pfam" id="PF00823">
    <property type="entry name" value="PPE"/>
    <property type="match status" value="1"/>
</dbReference>
<feature type="region of interest" description="Disordered" evidence="2">
    <location>
        <begin position="330"/>
        <end position="489"/>
    </location>
</feature>
<comment type="caution">
    <text evidence="4">The sequence shown here is derived from an EMBL/GenBank/DDBJ whole genome shotgun (WGS) entry which is preliminary data.</text>
</comment>
<dbReference type="Gene3D" id="1.20.1260.20">
    <property type="entry name" value="PPE superfamily"/>
    <property type="match status" value="1"/>
</dbReference>
<evidence type="ECO:0000256" key="2">
    <source>
        <dbReference type="SAM" id="MobiDB-lite"/>
    </source>
</evidence>
<reference evidence="4 5" key="1">
    <citation type="submission" date="2016-12" db="EMBL/GenBank/DDBJ databases">
        <title>The draft genome sequence of Actinophytocola sp. 11-183.</title>
        <authorList>
            <person name="Wang W."/>
            <person name="Yuan L."/>
        </authorList>
    </citation>
    <scope>NUCLEOTIDE SEQUENCE [LARGE SCALE GENOMIC DNA]</scope>
    <source>
        <strain evidence="4 5">11-183</strain>
    </source>
</reference>
<evidence type="ECO:0000313" key="4">
    <source>
        <dbReference type="EMBL" id="OLF11263.1"/>
    </source>
</evidence>
<feature type="domain" description="PPE" evidence="3">
    <location>
        <begin position="71"/>
        <end position="165"/>
    </location>
</feature>
<feature type="compositionally biased region" description="Low complexity" evidence="2">
    <location>
        <begin position="225"/>
        <end position="243"/>
    </location>
</feature>
<dbReference type="Proteomes" id="UP000185596">
    <property type="component" value="Unassembled WGS sequence"/>
</dbReference>
<dbReference type="RefSeq" id="WP_075129301.1">
    <property type="nucleotide sequence ID" value="NZ_MSIE01000070.1"/>
</dbReference>
<accession>A0A1Q8CA92</accession>
<comment type="similarity">
    <text evidence="1">Belongs to the mycobacterial PPE family.</text>
</comment>
<organism evidence="4 5">
    <name type="scientific">Actinophytocola xanthii</name>
    <dbReference type="NCBI Taxonomy" id="1912961"/>
    <lineage>
        <taxon>Bacteria</taxon>
        <taxon>Bacillati</taxon>
        <taxon>Actinomycetota</taxon>
        <taxon>Actinomycetes</taxon>
        <taxon>Pseudonocardiales</taxon>
        <taxon>Pseudonocardiaceae</taxon>
    </lineage>
</organism>
<feature type="compositionally biased region" description="Basic and acidic residues" evidence="2">
    <location>
        <begin position="455"/>
        <end position="465"/>
    </location>
</feature>
<keyword evidence="5" id="KW-1185">Reference proteome</keyword>
<dbReference type="InterPro" id="IPR000030">
    <property type="entry name" value="PPE_dom"/>
</dbReference>
<dbReference type="AlphaFoldDB" id="A0A1Q8CA92"/>
<protein>
    <recommendedName>
        <fullName evidence="3">PPE domain-containing protein</fullName>
    </recommendedName>
</protein>
<dbReference type="STRING" id="1912961.BU204_30775"/>
<proteinExistence type="inferred from homology"/>
<feature type="compositionally biased region" description="Low complexity" evidence="2">
    <location>
        <begin position="250"/>
        <end position="271"/>
    </location>
</feature>
<gene>
    <name evidence="4" type="ORF">BU204_30775</name>
</gene>
<feature type="compositionally biased region" description="Gly residues" evidence="2">
    <location>
        <begin position="279"/>
        <end position="289"/>
    </location>
</feature>
<dbReference type="EMBL" id="MSIE01000070">
    <property type="protein sequence ID" value="OLF11263.1"/>
    <property type="molecule type" value="Genomic_DNA"/>
</dbReference>
<sequence length="489" mass="46747">MADEFNAGEAVGGMIGFAVAGAPGELAGRLLGGAVADAYSNKPVPGYHATTVRNDLAPEDVTLTAHEIYRRITTGHGSGSLLAARDTAAELAGSLADRVGQIEAARGASTGAWQGEASQRSLTAAARLFNSLTVAQRQLAVNSRALDAELSAFDHIRANVEPVPESPPQSGFLNSANPFQTDVDKAINDYNAKAAKNVALYEGYSVDTAAARSQVPLSYPMTVPPAESTAPTAGTAAPLAAAPTAPPGAGPAVDTASAAPTTTSTTDGGTPTVPPPAGGASGTPGGTTGQGAAATDPLGRQAAGLTSPNAAAAGGAPVLPVLPGTSVGGASANRRSLPAGASGAQRGLSGAGPGVGPGAGGFGGFGVGGTPGGPGAGGPGVGGSGAGGPGAGGSGAGGSVARGGPAVGTGPIPGQSSTAPPPGRGGLAGATPRGAAGPGGPLGAPTGRSDGDEDAEHHVKYRIEPDGEELFGTDEFTAPPVIGDYRPTR</sequence>
<name>A0A1Q8CA92_9PSEU</name>
<evidence type="ECO:0000313" key="5">
    <source>
        <dbReference type="Proteomes" id="UP000185596"/>
    </source>
</evidence>
<feature type="region of interest" description="Disordered" evidence="2">
    <location>
        <begin position="225"/>
        <end position="309"/>
    </location>
</feature>
<dbReference type="InterPro" id="IPR038332">
    <property type="entry name" value="PPE_sf"/>
</dbReference>
<evidence type="ECO:0000256" key="1">
    <source>
        <dbReference type="ARBA" id="ARBA00010652"/>
    </source>
</evidence>
<dbReference type="OrthoDB" id="3638056at2"/>
<dbReference type="SUPFAM" id="SSF140459">
    <property type="entry name" value="PE/PPE dimer-like"/>
    <property type="match status" value="1"/>
</dbReference>
<evidence type="ECO:0000259" key="3">
    <source>
        <dbReference type="Pfam" id="PF00823"/>
    </source>
</evidence>
<feature type="compositionally biased region" description="Gly residues" evidence="2">
    <location>
        <begin position="349"/>
        <end position="407"/>
    </location>
</feature>